<accession>A0A556MKL0</accession>
<dbReference type="AlphaFoldDB" id="A0A556MKL0"/>
<evidence type="ECO:0000313" key="2">
    <source>
        <dbReference type="EMBL" id="TSJ40412.1"/>
    </source>
</evidence>
<evidence type="ECO:0008006" key="4">
    <source>
        <dbReference type="Google" id="ProtNLM"/>
    </source>
</evidence>
<reference evidence="2 3" key="1">
    <citation type="submission" date="2019-07" db="EMBL/GenBank/DDBJ databases">
        <authorList>
            <person name="Huq M.A."/>
        </authorList>
    </citation>
    <scope>NUCLEOTIDE SEQUENCE [LARGE SCALE GENOMIC DNA]</scope>
    <source>
        <strain evidence="2 3">MAH-19</strain>
    </source>
</reference>
<dbReference type="RefSeq" id="WP_144248450.1">
    <property type="nucleotide sequence ID" value="NZ_VLPK01000002.1"/>
</dbReference>
<name>A0A556MKL0_9SPHI</name>
<dbReference type="Proteomes" id="UP000318733">
    <property type="component" value="Unassembled WGS sequence"/>
</dbReference>
<proteinExistence type="predicted"/>
<dbReference type="OrthoDB" id="1117657at2"/>
<dbReference type="EMBL" id="VLPK01000002">
    <property type="protein sequence ID" value="TSJ40412.1"/>
    <property type="molecule type" value="Genomic_DNA"/>
</dbReference>
<evidence type="ECO:0000256" key="1">
    <source>
        <dbReference type="SAM" id="SignalP"/>
    </source>
</evidence>
<comment type="caution">
    <text evidence="2">The sequence shown here is derived from an EMBL/GenBank/DDBJ whole genome shotgun (WGS) entry which is preliminary data.</text>
</comment>
<evidence type="ECO:0000313" key="3">
    <source>
        <dbReference type="Proteomes" id="UP000318733"/>
    </source>
</evidence>
<protein>
    <recommendedName>
        <fullName evidence="4">DUF4097 domain-containing protein</fullName>
    </recommendedName>
</protein>
<feature type="chain" id="PRO_5021717404" description="DUF4097 domain-containing protein" evidence="1">
    <location>
        <begin position="25"/>
        <end position="364"/>
    </location>
</feature>
<keyword evidence="3" id="KW-1185">Reference proteome</keyword>
<feature type="signal peptide" evidence="1">
    <location>
        <begin position="1"/>
        <end position="24"/>
    </location>
</feature>
<organism evidence="2 3">
    <name type="scientific">Mucilaginibacter corticis</name>
    <dbReference type="NCBI Taxonomy" id="2597670"/>
    <lineage>
        <taxon>Bacteria</taxon>
        <taxon>Pseudomonadati</taxon>
        <taxon>Bacteroidota</taxon>
        <taxon>Sphingobacteriia</taxon>
        <taxon>Sphingobacteriales</taxon>
        <taxon>Sphingobacteriaceae</taxon>
        <taxon>Mucilaginibacter</taxon>
    </lineage>
</organism>
<gene>
    <name evidence="2" type="ORF">FO440_11680</name>
</gene>
<sequence length="364" mass="39152">MKSRVYKTAFAAWISLATTGIANAQTAAPDAGTNTYAKTVTKTVTYTNNKSEADNPEGDVIKKSKTFTKSYPIDANDMIQIDNSYGKVDVTTWNKNEVKVDVAIEASANDEADAQKILDQTNISSDKSGNVASFKTEVNQVSSWWGVLTQNGKSKTHKVEINYTVYMPAKTALTLTNKYGGINLPDLDGRLNIKSSYGSLVAKALTNTDNVFVISYGGAKIGSITGGQVKISYGSLDLGEADKLDATISYSPIKITRLTSTGSIDLKYGSLQISDVGKGLKTLNVNSSYSPVKLGSLGALNTDFDVTTHYGEFSYNNNNVNVTSKTPDNERGYTSTKNYKGHIGKGDNDKVITIKSSYGGVKFD</sequence>
<keyword evidence="1" id="KW-0732">Signal</keyword>